<dbReference type="GO" id="GO:0003729">
    <property type="term" value="F:mRNA binding"/>
    <property type="evidence" value="ECO:0007669"/>
    <property type="project" value="TreeGrafter"/>
</dbReference>
<feature type="compositionally biased region" description="Pro residues" evidence="14">
    <location>
        <begin position="421"/>
        <end position="441"/>
    </location>
</feature>
<evidence type="ECO:0000256" key="1">
    <source>
        <dbReference type="ARBA" id="ARBA00004123"/>
    </source>
</evidence>
<dbReference type="Pfam" id="PF22675">
    <property type="entry name" value="KH-I_KHDC4-BBP"/>
    <property type="match status" value="1"/>
</dbReference>
<dbReference type="SMART" id="SM00322">
    <property type="entry name" value="KH"/>
    <property type="match status" value="1"/>
</dbReference>
<comment type="subcellular location">
    <subcellularLocation>
        <location evidence="1 13">Nucleus</location>
    </subcellularLocation>
</comment>
<dbReference type="GO" id="GO:0000398">
    <property type="term" value="P:mRNA splicing, via spliceosome"/>
    <property type="evidence" value="ECO:0007669"/>
    <property type="project" value="UniProtKB-UniRule"/>
</dbReference>
<dbReference type="InterPro" id="IPR036612">
    <property type="entry name" value="KH_dom_type_1_sf"/>
</dbReference>
<dbReference type="InterPro" id="IPR001878">
    <property type="entry name" value="Znf_CCHC"/>
</dbReference>
<dbReference type="InterPro" id="IPR004087">
    <property type="entry name" value="KH_dom"/>
</dbReference>
<reference evidence="17" key="1">
    <citation type="journal article" date="2018" name="Nat. Microbiol.">
        <title>Leveraging single-cell genomics to expand the fungal tree of life.</title>
        <authorList>
            <person name="Ahrendt S.R."/>
            <person name="Quandt C.A."/>
            <person name="Ciobanu D."/>
            <person name="Clum A."/>
            <person name="Salamov A."/>
            <person name="Andreopoulos B."/>
            <person name="Cheng J.F."/>
            <person name="Woyke T."/>
            <person name="Pelin A."/>
            <person name="Henrissat B."/>
            <person name="Reynolds N.K."/>
            <person name="Benny G.L."/>
            <person name="Smith M.E."/>
            <person name="James T.Y."/>
            <person name="Grigoriev I.V."/>
        </authorList>
    </citation>
    <scope>NUCLEOTIDE SEQUENCE [LARGE SCALE GENOMIC DNA]</scope>
    <source>
        <strain evidence="17">Baker2002</strain>
    </source>
</reference>
<feature type="region of interest" description="Disordered" evidence="14">
    <location>
        <begin position="296"/>
        <end position="441"/>
    </location>
</feature>
<keyword evidence="7 13" id="KW-0862">Zinc</keyword>
<dbReference type="GO" id="GO:0005681">
    <property type="term" value="C:spliceosomal complex"/>
    <property type="evidence" value="ECO:0007669"/>
    <property type="project" value="UniProtKB-KW"/>
</dbReference>
<dbReference type="GO" id="GO:0048024">
    <property type="term" value="P:regulation of mRNA splicing, via spliceosome"/>
    <property type="evidence" value="ECO:0007669"/>
    <property type="project" value="TreeGrafter"/>
</dbReference>
<organism evidence="16 17">
    <name type="scientific">Metschnikowia bicuspidata</name>
    <dbReference type="NCBI Taxonomy" id="27322"/>
    <lineage>
        <taxon>Eukaryota</taxon>
        <taxon>Fungi</taxon>
        <taxon>Dikarya</taxon>
        <taxon>Ascomycota</taxon>
        <taxon>Saccharomycotina</taxon>
        <taxon>Pichiomycetes</taxon>
        <taxon>Metschnikowiaceae</taxon>
        <taxon>Metschnikowia</taxon>
    </lineage>
</organism>
<evidence type="ECO:0000256" key="9">
    <source>
        <dbReference type="ARBA" id="ARBA00023187"/>
    </source>
</evidence>
<keyword evidence="8 12" id="KW-0694">RNA-binding</keyword>
<evidence type="ECO:0000256" key="5">
    <source>
        <dbReference type="ARBA" id="ARBA00022723"/>
    </source>
</evidence>
<evidence type="ECO:0000313" key="16">
    <source>
        <dbReference type="EMBL" id="RKP29967.1"/>
    </source>
</evidence>
<evidence type="ECO:0000256" key="12">
    <source>
        <dbReference type="PROSITE-ProRule" id="PRU00117"/>
    </source>
</evidence>
<dbReference type="OrthoDB" id="6777263at2759"/>
<evidence type="ECO:0000256" key="13">
    <source>
        <dbReference type="RuleBase" id="RU367126"/>
    </source>
</evidence>
<dbReference type="Gene3D" id="6.10.140.1790">
    <property type="match status" value="1"/>
</dbReference>
<gene>
    <name evidence="16" type="ORF">METBISCDRAFT_17357</name>
</gene>
<keyword evidence="13" id="KW-0747">Spliceosome</keyword>
<sequence>MSERGRRQTRWAGMNTRFVEFGGQQLDTVISGHLTQEQITAYQQYFRIEEISHYLRKAGKGGQSLFNFLPSRNVQNYKRNPSPPPKYDQNGNRINSRESRAIENLEKERHSLVEIAITSIKNYDPPVDYKKAGKTTEKLFIPVQEYPDINFVGLLLGPRGNTLRQLQEESGAKLAIRGKGSVKEGKEMDSVASQNSESLHVLISGDTTAIVNKAINLTNEVIEKAISSPEGQNDFKRDQLRQLAVLNGTLRETRPIPPEGFTQQRKPQFRDVTQIICHICGSAGHYSRDCKLRNERQESLNGRQGSPNDDPKSWKRQKVNNHDSQNYSSPYPNLPLIPQWSKQPLQLNSRNQKQNGSSYIPCMENRSPSPIPRPNGADQYVPRQTNIVREAPPPSNVKPAAPRPPPPPGVGINVPSQIFGPPKPPPPPPSATIKAPPPPPK</sequence>
<dbReference type="PANTHER" id="PTHR11208">
    <property type="entry name" value="RNA-BINDING PROTEIN RELATED"/>
    <property type="match status" value="1"/>
</dbReference>
<dbReference type="InterPro" id="IPR036875">
    <property type="entry name" value="Znf_CCHC_sf"/>
</dbReference>
<dbReference type="SMART" id="SM00343">
    <property type="entry name" value="ZnF_C2HC"/>
    <property type="match status" value="1"/>
</dbReference>
<dbReference type="PANTHER" id="PTHR11208:SF45">
    <property type="entry name" value="SPLICING FACTOR 1"/>
    <property type="match status" value="1"/>
</dbReference>
<comment type="function">
    <text evidence="13">Necessary for the splicing of pre-mRNA. Has a role in the recognition of the branch site (5'-UACUAAC-3'), the pyrimidine tract and the 3'-splice site at the 3'-end of introns.</text>
</comment>
<dbReference type="EMBL" id="ML004469">
    <property type="protein sequence ID" value="RKP29967.1"/>
    <property type="molecule type" value="Genomic_DNA"/>
</dbReference>
<comment type="similarity">
    <text evidence="2 13">Belongs to the BBP/SF1 family.</text>
</comment>
<keyword evidence="4 13" id="KW-0507">mRNA processing</keyword>
<accession>A0A4P9ZAX8</accession>
<feature type="compositionally biased region" description="Polar residues" evidence="14">
    <location>
        <begin position="340"/>
        <end position="358"/>
    </location>
</feature>
<dbReference type="Gene3D" id="3.30.1370.10">
    <property type="entry name" value="K Homology domain, type 1"/>
    <property type="match status" value="1"/>
</dbReference>
<evidence type="ECO:0000256" key="4">
    <source>
        <dbReference type="ARBA" id="ARBA00022664"/>
    </source>
</evidence>
<keyword evidence="5 13" id="KW-0479">Metal-binding</keyword>
<dbReference type="InterPro" id="IPR045071">
    <property type="entry name" value="BBP-like"/>
</dbReference>
<dbReference type="Pfam" id="PF00098">
    <property type="entry name" value="zf-CCHC"/>
    <property type="match status" value="1"/>
</dbReference>
<dbReference type="InterPro" id="IPR047086">
    <property type="entry name" value="SF1-HH_sf"/>
</dbReference>
<dbReference type="Proteomes" id="UP000268321">
    <property type="component" value="Unassembled WGS sequence"/>
</dbReference>
<dbReference type="SUPFAM" id="SSF54791">
    <property type="entry name" value="Eukaryotic type KH-domain (KH-domain type I)"/>
    <property type="match status" value="1"/>
</dbReference>
<keyword evidence="9 13" id="KW-0508">mRNA splicing</keyword>
<dbReference type="CDD" id="cd02395">
    <property type="entry name" value="KH-I_BBP"/>
    <property type="match status" value="1"/>
</dbReference>
<evidence type="ECO:0000256" key="7">
    <source>
        <dbReference type="ARBA" id="ARBA00022833"/>
    </source>
</evidence>
<dbReference type="SUPFAM" id="SSF57756">
    <property type="entry name" value="Retrovirus zinc finger-like domains"/>
    <property type="match status" value="1"/>
</dbReference>
<keyword evidence="17" id="KW-1185">Reference proteome</keyword>
<evidence type="ECO:0000256" key="6">
    <source>
        <dbReference type="ARBA" id="ARBA00022771"/>
    </source>
</evidence>
<evidence type="ECO:0000256" key="2">
    <source>
        <dbReference type="ARBA" id="ARBA00010382"/>
    </source>
</evidence>
<proteinExistence type="inferred from homology"/>
<evidence type="ECO:0000259" key="15">
    <source>
        <dbReference type="PROSITE" id="PS50158"/>
    </source>
</evidence>
<dbReference type="PROSITE" id="PS50084">
    <property type="entry name" value="KH_TYPE_1"/>
    <property type="match status" value="1"/>
</dbReference>
<dbReference type="PROSITE" id="PS50158">
    <property type="entry name" value="ZF_CCHC"/>
    <property type="match status" value="1"/>
</dbReference>
<feature type="compositionally biased region" description="Polar residues" evidence="14">
    <location>
        <begin position="322"/>
        <end position="331"/>
    </location>
</feature>
<dbReference type="GO" id="GO:0045131">
    <property type="term" value="F:pre-mRNA branch point binding"/>
    <property type="evidence" value="ECO:0007669"/>
    <property type="project" value="UniProtKB-UniRule"/>
</dbReference>
<dbReference type="InterPro" id="IPR055256">
    <property type="entry name" value="KH_1_KHDC4/BBP-like"/>
</dbReference>
<feature type="domain" description="CCHC-type" evidence="15">
    <location>
        <begin position="277"/>
        <end position="291"/>
    </location>
</feature>
<evidence type="ECO:0000313" key="17">
    <source>
        <dbReference type="Proteomes" id="UP000268321"/>
    </source>
</evidence>
<evidence type="ECO:0000256" key="10">
    <source>
        <dbReference type="ARBA" id="ARBA00023242"/>
    </source>
</evidence>
<evidence type="ECO:0000256" key="8">
    <source>
        <dbReference type="ARBA" id="ARBA00022884"/>
    </source>
</evidence>
<evidence type="ECO:0000256" key="11">
    <source>
        <dbReference type="PROSITE-ProRule" id="PRU00047"/>
    </source>
</evidence>
<keyword evidence="10 13" id="KW-0539">Nucleus</keyword>
<evidence type="ECO:0000256" key="14">
    <source>
        <dbReference type="SAM" id="MobiDB-lite"/>
    </source>
</evidence>
<evidence type="ECO:0000256" key="3">
    <source>
        <dbReference type="ARBA" id="ARBA00017984"/>
    </source>
</evidence>
<dbReference type="InterPro" id="IPR032570">
    <property type="entry name" value="SF1-HH"/>
</dbReference>
<dbReference type="GO" id="GO:0008270">
    <property type="term" value="F:zinc ion binding"/>
    <property type="evidence" value="ECO:0007669"/>
    <property type="project" value="UniProtKB-UniRule"/>
</dbReference>
<protein>
    <recommendedName>
        <fullName evidence="3 13">Branchpoint-bridging protein</fullName>
    </recommendedName>
</protein>
<keyword evidence="6 11" id="KW-0863">Zinc-finger</keyword>
<name>A0A4P9ZAX8_9ASCO</name>
<dbReference type="Pfam" id="PF16275">
    <property type="entry name" value="SF1-HH"/>
    <property type="match status" value="1"/>
</dbReference>
<feature type="compositionally biased region" description="Pro residues" evidence="14">
    <location>
        <begin position="391"/>
        <end position="409"/>
    </location>
</feature>
<dbReference type="AlphaFoldDB" id="A0A4P9ZAX8"/>